<keyword evidence="2" id="KW-1185">Reference proteome</keyword>
<gene>
    <name evidence="1" type="ORF">SAMN02745148_03083</name>
</gene>
<dbReference type="OrthoDB" id="9757546at2"/>
<dbReference type="STRING" id="1121942.SAMN02745148_03083"/>
<dbReference type="Proteomes" id="UP000184346">
    <property type="component" value="Unassembled WGS sequence"/>
</dbReference>
<evidence type="ECO:0008006" key="3">
    <source>
        <dbReference type="Google" id="ProtNLM"/>
    </source>
</evidence>
<dbReference type="EMBL" id="FQUJ01000015">
    <property type="protein sequence ID" value="SHF60039.1"/>
    <property type="molecule type" value="Genomic_DNA"/>
</dbReference>
<name>A0A1M5CZ98_9GAMM</name>
<sequence>MVLNGFDTNFDEESELYAVNTVAHAYVNRPIRLERARTARIYLINVTKFDPVNLPHLHANFYDYYDHGTTLLPLSELWIWSYSARRSGVSWSSPSPTMSPGFTCFTPTKANSWNSAG</sequence>
<dbReference type="SUPFAM" id="SSF49503">
    <property type="entry name" value="Cupredoxins"/>
    <property type="match status" value="1"/>
</dbReference>
<dbReference type="InterPro" id="IPR008972">
    <property type="entry name" value="Cupredoxin"/>
</dbReference>
<accession>A0A1M5CZ98</accession>
<dbReference type="RefSeq" id="WP_072824461.1">
    <property type="nucleotide sequence ID" value="NZ_FQUJ01000015.1"/>
</dbReference>
<protein>
    <recommendedName>
        <fullName evidence="3">Multicopper oxidase</fullName>
    </recommendedName>
</protein>
<evidence type="ECO:0000313" key="1">
    <source>
        <dbReference type="EMBL" id="SHF60039.1"/>
    </source>
</evidence>
<organism evidence="1 2">
    <name type="scientific">Modicisalibacter ilicicola DSM 19980</name>
    <dbReference type="NCBI Taxonomy" id="1121942"/>
    <lineage>
        <taxon>Bacteria</taxon>
        <taxon>Pseudomonadati</taxon>
        <taxon>Pseudomonadota</taxon>
        <taxon>Gammaproteobacteria</taxon>
        <taxon>Oceanospirillales</taxon>
        <taxon>Halomonadaceae</taxon>
        <taxon>Modicisalibacter</taxon>
    </lineage>
</organism>
<dbReference type="Gene3D" id="2.60.40.420">
    <property type="entry name" value="Cupredoxins - blue copper proteins"/>
    <property type="match status" value="1"/>
</dbReference>
<dbReference type="AlphaFoldDB" id="A0A1M5CZ98"/>
<proteinExistence type="predicted"/>
<evidence type="ECO:0000313" key="2">
    <source>
        <dbReference type="Proteomes" id="UP000184346"/>
    </source>
</evidence>
<reference evidence="1 2" key="1">
    <citation type="submission" date="2016-11" db="EMBL/GenBank/DDBJ databases">
        <authorList>
            <person name="Jaros S."/>
            <person name="Januszkiewicz K."/>
            <person name="Wedrychowicz H."/>
        </authorList>
    </citation>
    <scope>NUCLEOTIDE SEQUENCE [LARGE SCALE GENOMIC DNA]</scope>
    <source>
        <strain evidence="1 2">DSM 19980</strain>
    </source>
</reference>